<dbReference type="InParanoid" id="T0QCS1"/>
<dbReference type="GeneID" id="19951679"/>
<dbReference type="Gene3D" id="3.80.10.10">
    <property type="entry name" value="Ribonuclease Inhibitor"/>
    <property type="match status" value="1"/>
</dbReference>
<dbReference type="AlphaFoldDB" id="T0QCS1"/>
<sequence>MDAPPLQRPHGPARSVFETRMLRFIFRFVGCPSDLFAAIRAFPVEILPIGYPSLLTMADAISDDQVVPFLPIDHPRLDARDIARGLEVVPLLSFFSPAGIARQQVFRVPVTMDLPAVPSCLVQTTTALHCDALGVMLPLLMDNAHDHVIAISGRIAINGAAIIWTLGAFERSRRVDSLHVFDLFSRMVTECPETVLTAISRFINCHGATLKCVYLRHFGLSHPQAGGLARALRPSNGLRDLKIMGSLDTERCFEATLPHAAFVYGLAPTLLRLTLCPVAFSDSIMETLAMALRASQLTHLSLDLIRGSSRALHELCGAFPNTLESLTLHDVLVTTADDVRPLVATVQRASQLEHLHLQVVTLDDMDALRSALADVYRAATNARSLHIGHMIRVSELMACTATLRHLTTLSVERLFSNDATALLPLVYQHASLTKMMISGLTLAPASVQALRNHLAVDTARAITIKILDGINGI</sequence>
<name>T0QCS1_SAPDV</name>
<dbReference type="Proteomes" id="UP000030762">
    <property type="component" value="Unassembled WGS sequence"/>
</dbReference>
<dbReference type="RefSeq" id="XP_008615191.1">
    <property type="nucleotide sequence ID" value="XM_008616969.1"/>
</dbReference>
<organism evidence="1 2">
    <name type="scientific">Saprolegnia diclina (strain VS20)</name>
    <dbReference type="NCBI Taxonomy" id="1156394"/>
    <lineage>
        <taxon>Eukaryota</taxon>
        <taxon>Sar</taxon>
        <taxon>Stramenopiles</taxon>
        <taxon>Oomycota</taxon>
        <taxon>Saprolegniomycetes</taxon>
        <taxon>Saprolegniales</taxon>
        <taxon>Saprolegniaceae</taxon>
        <taxon>Saprolegnia</taxon>
    </lineage>
</organism>
<proteinExistence type="predicted"/>
<dbReference type="InterPro" id="IPR032675">
    <property type="entry name" value="LRR_dom_sf"/>
</dbReference>
<accession>T0QCS1</accession>
<dbReference type="EMBL" id="JH767169">
    <property type="protein sequence ID" value="EQC31350.1"/>
    <property type="molecule type" value="Genomic_DNA"/>
</dbReference>
<reference evidence="1 2" key="1">
    <citation type="submission" date="2012-04" db="EMBL/GenBank/DDBJ databases">
        <title>The Genome Sequence of Saprolegnia declina VS20.</title>
        <authorList>
            <consortium name="The Broad Institute Genome Sequencing Platform"/>
            <person name="Russ C."/>
            <person name="Nusbaum C."/>
            <person name="Tyler B."/>
            <person name="van West P."/>
            <person name="Dieguez-Uribeondo J."/>
            <person name="de Bruijn I."/>
            <person name="Tripathy S."/>
            <person name="Jiang R."/>
            <person name="Young S.K."/>
            <person name="Zeng Q."/>
            <person name="Gargeya S."/>
            <person name="Fitzgerald M."/>
            <person name="Haas B."/>
            <person name="Abouelleil A."/>
            <person name="Alvarado L."/>
            <person name="Arachchi H.M."/>
            <person name="Berlin A."/>
            <person name="Chapman S.B."/>
            <person name="Goldberg J."/>
            <person name="Griggs A."/>
            <person name="Gujja S."/>
            <person name="Hansen M."/>
            <person name="Howarth C."/>
            <person name="Imamovic A."/>
            <person name="Larimer J."/>
            <person name="McCowen C."/>
            <person name="Montmayeur A."/>
            <person name="Murphy C."/>
            <person name="Neiman D."/>
            <person name="Pearson M."/>
            <person name="Priest M."/>
            <person name="Roberts A."/>
            <person name="Saif S."/>
            <person name="Shea T."/>
            <person name="Sisk P."/>
            <person name="Sykes S."/>
            <person name="Wortman J."/>
            <person name="Nusbaum C."/>
            <person name="Birren B."/>
        </authorList>
    </citation>
    <scope>NUCLEOTIDE SEQUENCE [LARGE SCALE GENOMIC DNA]</scope>
    <source>
        <strain evidence="1 2">VS20</strain>
    </source>
</reference>
<dbReference type="VEuPathDB" id="FungiDB:SDRG_10952"/>
<gene>
    <name evidence="1" type="ORF">SDRG_10952</name>
</gene>
<dbReference type="SUPFAM" id="SSF52047">
    <property type="entry name" value="RNI-like"/>
    <property type="match status" value="1"/>
</dbReference>
<evidence type="ECO:0000313" key="2">
    <source>
        <dbReference type="Proteomes" id="UP000030762"/>
    </source>
</evidence>
<keyword evidence="2" id="KW-1185">Reference proteome</keyword>
<dbReference type="OrthoDB" id="10324298at2759"/>
<dbReference type="OMA" id="FISCHEA"/>
<protein>
    <submittedName>
        <fullName evidence="1">Uncharacterized protein</fullName>
    </submittedName>
</protein>
<evidence type="ECO:0000313" key="1">
    <source>
        <dbReference type="EMBL" id="EQC31350.1"/>
    </source>
</evidence>